<dbReference type="Pfam" id="PF13508">
    <property type="entry name" value="Acetyltransf_7"/>
    <property type="match status" value="1"/>
</dbReference>
<dbReference type="InterPro" id="IPR016181">
    <property type="entry name" value="Acyl_CoA_acyltransferase"/>
</dbReference>
<sequence length="145" mass="15731">MPVRRGTPADEPALRALQSHLREPSPDLLAYGLRAGRVLVSETDAGDAVGYLLPVDGDDVHVAELVVHPDRRREGRARRLLRRALAAADGRVTLLVAPDNAAALSLYRSEGFREAGRRPGFYDDGDALFMARPPDGSGERRPGPE</sequence>
<proteinExistence type="predicted"/>
<keyword evidence="6" id="KW-1185">Reference proteome</keyword>
<dbReference type="eggNOG" id="arCOG00833">
    <property type="taxonomic scope" value="Archaea"/>
</dbReference>
<dbReference type="RefSeq" id="WP_023394243.1">
    <property type="nucleotide sequence ID" value="NZ_ASGZ01000028.1"/>
</dbReference>
<accession>V4HKJ7</accession>
<feature type="region of interest" description="Disordered" evidence="3">
    <location>
        <begin position="123"/>
        <end position="145"/>
    </location>
</feature>
<organism evidence="5 6">
    <name type="scientific">Candidatus Halobonum tyrrellensis G22</name>
    <dbReference type="NCBI Taxonomy" id="1324957"/>
    <lineage>
        <taxon>Archaea</taxon>
        <taxon>Methanobacteriati</taxon>
        <taxon>Methanobacteriota</taxon>
        <taxon>Stenosarchaea group</taxon>
        <taxon>Halobacteria</taxon>
        <taxon>Halobacteriales</taxon>
        <taxon>Haloferacaceae</taxon>
        <taxon>Candidatus Halobonum</taxon>
    </lineage>
</organism>
<dbReference type="Gene3D" id="3.40.630.30">
    <property type="match status" value="1"/>
</dbReference>
<dbReference type="AlphaFoldDB" id="V4HKJ7"/>
<gene>
    <name evidence="5" type="ORF">K933_08292</name>
</gene>
<evidence type="ECO:0000313" key="5">
    <source>
        <dbReference type="EMBL" id="ESP88444.1"/>
    </source>
</evidence>
<dbReference type="Proteomes" id="UP000017840">
    <property type="component" value="Unassembled WGS sequence"/>
</dbReference>
<dbReference type="SUPFAM" id="SSF55729">
    <property type="entry name" value="Acyl-CoA N-acyltransferases (Nat)"/>
    <property type="match status" value="1"/>
</dbReference>
<evidence type="ECO:0000256" key="2">
    <source>
        <dbReference type="ARBA" id="ARBA00023315"/>
    </source>
</evidence>
<comment type="caution">
    <text evidence="5">The sequence shown here is derived from an EMBL/GenBank/DDBJ whole genome shotgun (WGS) entry which is preliminary data.</text>
</comment>
<evidence type="ECO:0000313" key="6">
    <source>
        <dbReference type="Proteomes" id="UP000017840"/>
    </source>
</evidence>
<keyword evidence="1 5" id="KW-0808">Transferase</keyword>
<dbReference type="InterPro" id="IPR000182">
    <property type="entry name" value="GNAT_dom"/>
</dbReference>
<protein>
    <submittedName>
        <fullName evidence="5">GCN5-related N-acetyltransferase</fullName>
    </submittedName>
</protein>
<evidence type="ECO:0000256" key="3">
    <source>
        <dbReference type="SAM" id="MobiDB-lite"/>
    </source>
</evidence>
<dbReference type="OrthoDB" id="87545at2157"/>
<dbReference type="STRING" id="1324957.K933_08292"/>
<keyword evidence="2" id="KW-0012">Acyltransferase</keyword>
<feature type="domain" description="N-acetyltransferase" evidence="4">
    <location>
        <begin position="1"/>
        <end position="135"/>
    </location>
</feature>
<evidence type="ECO:0000256" key="1">
    <source>
        <dbReference type="ARBA" id="ARBA00022679"/>
    </source>
</evidence>
<evidence type="ECO:0000259" key="4">
    <source>
        <dbReference type="PROSITE" id="PS51186"/>
    </source>
</evidence>
<dbReference type="GO" id="GO:0016747">
    <property type="term" value="F:acyltransferase activity, transferring groups other than amino-acyl groups"/>
    <property type="evidence" value="ECO:0007669"/>
    <property type="project" value="InterPro"/>
</dbReference>
<dbReference type="EMBL" id="ASGZ01000028">
    <property type="protein sequence ID" value="ESP88444.1"/>
    <property type="molecule type" value="Genomic_DNA"/>
</dbReference>
<dbReference type="InterPro" id="IPR050832">
    <property type="entry name" value="Bact_Acetyltransf"/>
</dbReference>
<reference evidence="5 6" key="1">
    <citation type="journal article" date="2013" name="Genome Announc.">
        <title>Draft Genome Sequence of 'Candidatus Halobonum tyrrellensis' Strain G22, Isolated from the Hypersaline Waters of Lake Tyrrell, Australia.</title>
        <authorList>
            <person name="Ugalde J.A."/>
            <person name="Narasingarao P."/>
            <person name="Kuo S."/>
            <person name="Podell S."/>
            <person name="Allen E.E."/>
        </authorList>
    </citation>
    <scope>NUCLEOTIDE SEQUENCE [LARGE SCALE GENOMIC DNA]</scope>
    <source>
        <strain evidence="5 6">G22</strain>
    </source>
</reference>
<name>V4HKJ7_9EURY</name>
<dbReference type="PANTHER" id="PTHR43877">
    <property type="entry name" value="AMINOALKYLPHOSPHONATE N-ACETYLTRANSFERASE-RELATED-RELATED"/>
    <property type="match status" value="1"/>
</dbReference>
<dbReference type="PROSITE" id="PS51186">
    <property type="entry name" value="GNAT"/>
    <property type="match status" value="1"/>
</dbReference>